<keyword evidence="2" id="KW-1185">Reference proteome</keyword>
<comment type="caution">
    <text evidence="1">The sequence shown here is derived from an EMBL/GenBank/DDBJ whole genome shotgun (WGS) entry which is preliminary data.</text>
</comment>
<name>A0A4P9VKC0_9GAMM</name>
<evidence type="ECO:0000313" key="1">
    <source>
        <dbReference type="EMBL" id="RDH43703.1"/>
    </source>
</evidence>
<sequence length="155" mass="17278">MEADSPTDIPLTLEAVKAKFEAWRQRPKPRKPFPNALWHDVFRLQAQYKLTKILTTLRLTRAQFMHKRAMLLGEPDCLAEKAPPKPSPSHASMATDFISVDLTSTTGVVNNHQDKAQPASPMVLGIELTRPDGTVLKIHQLPTSAVDALIHHFIA</sequence>
<evidence type="ECO:0000313" key="2">
    <source>
        <dbReference type="Proteomes" id="UP000257039"/>
    </source>
</evidence>
<organism evidence="1 2">
    <name type="scientific">Zooshikella ganghwensis</name>
    <dbReference type="NCBI Taxonomy" id="202772"/>
    <lineage>
        <taxon>Bacteria</taxon>
        <taxon>Pseudomonadati</taxon>
        <taxon>Pseudomonadota</taxon>
        <taxon>Gammaproteobacteria</taxon>
        <taxon>Oceanospirillales</taxon>
        <taxon>Zooshikellaceae</taxon>
        <taxon>Zooshikella</taxon>
    </lineage>
</organism>
<dbReference type="EMBL" id="NDXW01000001">
    <property type="protein sequence ID" value="RDH43703.1"/>
    <property type="molecule type" value="Genomic_DNA"/>
</dbReference>
<protein>
    <submittedName>
        <fullName evidence="1">Uncharacterized protein</fullName>
    </submittedName>
</protein>
<reference evidence="1 2" key="1">
    <citation type="submission" date="2017-04" db="EMBL/GenBank/DDBJ databases">
        <title>Draft genome sequence of Zooshikella ganghwensis VG4 isolated from Red Sea sediments.</title>
        <authorList>
            <person name="Rehman Z."/>
            <person name="Alam I."/>
            <person name="Kamau A."/>
            <person name="Bajic V."/>
            <person name="Leiknes T."/>
        </authorList>
    </citation>
    <scope>NUCLEOTIDE SEQUENCE [LARGE SCALE GENOMIC DNA]</scope>
    <source>
        <strain evidence="1 2">VG4</strain>
    </source>
</reference>
<dbReference type="Proteomes" id="UP000257039">
    <property type="component" value="Unassembled WGS sequence"/>
</dbReference>
<dbReference type="RefSeq" id="WP_094786971.1">
    <property type="nucleotide sequence ID" value="NZ_NDXW01000001.1"/>
</dbReference>
<gene>
    <name evidence="1" type="ORF">B9G39_09770</name>
</gene>
<proteinExistence type="predicted"/>
<accession>A0A4P9VKC0</accession>
<dbReference type="AlphaFoldDB" id="A0A4P9VKC0"/>